<keyword evidence="3" id="KW-1185">Reference proteome</keyword>
<proteinExistence type="predicted"/>
<organism evidence="2 3">
    <name type="scientific">Gonapodya prolifera (strain JEL478)</name>
    <name type="common">Monoblepharis prolifera</name>
    <dbReference type="NCBI Taxonomy" id="1344416"/>
    <lineage>
        <taxon>Eukaryota</taxon>
        <taxon>Fungi</taxon>
        <taxon>Fungi incertae sedis</taxon>
        <taxon>Chytridiomycota</taxon>
        <taxon>Chytridiomycota incertae sedis</taxon>
        <taxon>Monoblepharidomycetes</taxon>
        <taxon>Monoblepharidales</taxon>
        <taxon>Gonapodyaceae</taxon>
        <taxon>Gonapodya</taxon>
    </lineage>
</organism>
<evidence type="ECO:0000256" key="1">
    <source>
        <dbReference type="SAM" id="MobiDB-lite"/>
    </source>
</evidence>
<name>A0A139B0W0_GONPJ</name>
<accession>A0A139B0W0</accession>
<evidence type="ECO:0000313" key="3">
    <source>
        <dbReference type="Proteomes" id="UP000070544"/>
    </source>
</evidence>
<dbReference type="EMBL" id="KQ965731">
    <property type="protein sequence ID" value="KXS22335.1"/>
    <property type="molecule type" value="Genomic_DNA"/>
</dbReference>
<gene>
    <name evidence="2" type="ORF">M427DRAFT_50671</name>
</gene>
<dbReference type="Proteomes" id="UP000070544">
    <property type="component" value="Unassembled WGS sequence"/>
</dbReference>
<reference evidence="2 3" key="1">
    <citation type="journal article" date="2015" name="Genome Biol. Evol.">
        <title>Phylogenomic analyses indicate that early fungi evolved digesting cell walls of algal ancestors of land plants.</title>
        <authorList>
            <person name="Chang Y."/>
            <person name="Wang S."/>
            <person name="Sekimoto S."/>
            <person name="Aerts A.L."/>
            <person name="Choi C."/>
            <person name="Clum A."/>
            <person name="LaButti K.M."/>
            <person name="Lindquist E.A."/>
            <person name="Yee Ngan C."/>
            <person name="Ohm R.A."/>
            <person name="Salamov A.A."/>
            <person name="Grigoriev I.V."/>
            <person name="Spatafora J.W."/>
            <person name="Berbee M.L."/>
        </authorList>
    </citation>
    <scope>NUCLEOTIDE SEQUENCE [LARGE SCALE GENOMIC DNA]</scope>
    <source>
        <strain evidence="2 3">JEL478</strain>
    </source>
</reference>
<evidence type="ECO:0000313" key="2">
    <source>
        <dbReference type="EMBL" id="KXS22335.1"/>
    </source>
</evidence>
<protein>
    <submittedName>
        <fullName evidence="2">Uncharacterized protein</fullName>
    </submittedName>
</protein>
<dbReference type="OrthoDB" id="10373636at2759"/>
<feature type="region of interest" description="Disordered" evidence="1">
    <location>
        <begin position="88"/>
        <end position="109"/>
    </location>
</feature>
<sequence>MHTSLLGVEGASGHVYTTRDSLPFSVEREWHLAYADSCTPDQLFVGLIDKVGQTVTPLTTMLGVVPAPMMVTRDFRLQIHPHYLSTTTPTTSISSTTTTTSSTTTTSTPPLIPGSGDHLWFRMYIVSVRGAYFKCEFEFRLVGDRVWADGSERDVTQGRDAWGKGRDRRPGRPFVGGQVGYMAVTRDPQTHRLRSAPPDSLPVAEWTARGILHASILAEDGEGWGFVVGSEEADGFKAEQVGKGKGADVDPKTWTPLGDVYAWRSRRTDNDSLGHTTVHRRPLPFYDFAYARIPTHRIAALWFECATEILPDQDCIVRGVRSLDGAGSASTGMGEGVVRARFVLDNGDPRGRVNRCGAWLVEKGRVRLKSAGGGSG</sequence>
<dbReference type="AlphaFoldDB" id="A0A139B0W0"/>